<protein>
    <submittedName>
        <fullName evidence="2">Uncharacterized protein</fullName>
    </submittedName>
</protein>
<feature type="chain" id="PRO_5014436558" evidence="1">
    <location>
        <begin position="19"/>
        <end position="42"/>
    </location>
</feature>
<reference evidence="2 3" key="1">
    <citation type="journal article" date="2014" name="Am. J. Bot.">
        <title>Genome assembly and annotation for red clover (Trifolium pratense; Fabaceae).</title>
        <authorList>
            <person name="Istvanek J."/>
            <person name="Jaros M."/>
            <person name="Krenek A."/>
            <person name="Repkova J."/>
        </authorList>
    </citation>
    <scope>NUCLEOTIDE SEQUENCE [LARGE SCALE GENOMIC DNA]</scope>
    <source>
        <strain evidence="3">cv. Tatra</strain>
        <tissue evidence="2">Young leaves</tissue>
    </source>
</reference>
<evidence type="ECO:0000256" key="1">
    <source>
        <dbReference type="SAM" id="SignalP"/>
    </source>
</evidence>
<keyword evidence="1" id="KW-0732">Signal</keyword>
<gene>
    <name evidence="2" type="ORF">L195_g063989</name>
</gene>
<name>A0A2K3KQ94_TRIPR</name>
<proteinExistence type="predicted"/>
<evidence type="ECO:0000313" key="2">
    <source>
        <dbReference type="EMBL" id="PNX68461.1"/>
    </source>
</evidence>
<organism evidence="2 3">
    <name type="scientific">Trifolium pratense</name>
    <name type="common">Red clover</name>
    <dbReference type="NCBI Taxonomy" id="57577"/>
    <lineage>
        <taxon>Eukaryota</taxon>
        <taxon>Viridiplantae</taxon>
        <taxon>Streptophyta</taxon>
        <taxon>Embryophyta</taxon>
        <taxon>Tracheophyta</taxon>
        <taxon>Spermatophyta</taxon>
        <taxon>Magnoliopsida</taxon>
        <taxon>eudicotyledons</taxon>
        <taxon>Gunneridae</taxon>
        <taxon>Pentapetalae</taxon>
        <taxon>rosids</taxon>
        <taxon>fabids</taxon>
        <taxon>Fabales</taxon>
        <taxon>Fabaceae</taxon>
        <taxon>Papilionoideae</taxon>
        <taxon>50 kb inversion clade</taxon>
        <taxon>NPAAA clade</taxon>
        <taxon>Hologalegina</taxon>
        <taxon>IRL clade</taxon>
        <taxon>Trifolieae</taxon>
        <taxon>Trifolium</taxon>
    </lineage>
</organism>
<sequence>MATLTAFLLFLCPLHQSAFPRIMPFEMALSNKDQAIQNGAMQ</sequence>
<accession>A0A2K3KQ94</accession>
<dbReference type="EMBL" id="ASHM01228493">
    <property type="protein sequence ID" value="PNX68461.1"/>
    <property type="molecule type" value="Genomic_DNA"/>
</dbReference>
<feature type="signal peptide" evidence="1">
    <location>
        <begin position="1"/>
        <end position="18"/>
    </location>
</feature>
<feature type="non-terminal residue" evidence="2">
    <location>
        <position position="42"/>
    </location>
</feature>
<comment type="caution">
    <text evidence="2">The sequence shown here is derived from an EMBL/GenBank/DDBJ whole genome shotgun (WGS) entry which is preliminary data.</text>
</comment>
<evidence type="ECO:0000313" key="3">
    <source>
        <dbReference type="Proteomes" id="UP000236291"/>
    </source>
</evidence>
<dbReference type="Proteomes" id="UP000236291">
    <property type="component" value="Unassembled WGS sequence"/>
</dbReference>
<reference evidence="2 3" key="2">
    <citation type="journal article" date="2017" name="Front. Plant Sci.">
        <title>Gene Classification and Mining of Molecular Markers Useful in Red Clover (Trifolium pratense) Breeding.</title>
        <authorList>
            <person name="Istvanek J."/>
            <person name="Dluhosova J."/>
            <person name="Dluhos P."/>
            <person name="Patkova L."/>
            <person name="Nedelnik J."/>
            <person name="Repkova J."/>
        </authorList>
    </citation>
    <scope>NUCLEOTIDE SEQUENCE [LARGE SCALE GENOMIC DNA]</scope>
    <source>
        <strain evidence="3">cv. Tatra</strain>
        <tissue evidence="2">Young leaves</tissue>
    </source>
</reference>
<dbReference type="AlphaFoldDB" id="A0A2K3KQ94"/>